<feature type="modified residue" description="4-aspartylphosphate" evidence="5">
    <location>
        <position position="54"/>
    </location>
</feature>
<dbReference type="PANTHER" id="PTHR43214:SF41">
    <property type="entry name" value="NITRATE_NITRITE RESPONSE REGULATOR PROTEIN NARP"/>
    <property type="match status" value="1"/>
</dbReference>
<proteinExistence type="predicted"/>
<evidence type="ECO:0000256" key="4">
    <source>
        <dbReference type="ARBA" id="ARBA00023163"/>
    </source>
</evidence>
<reference evidence="8" key="1">
    <citation type="submission" date="2023-08" db="EMBL/GenBank/DDBJ databases">
        <title>Complete genome sequence of Shewanella oncorhynchi Z-P2, a siderophore putrebactin-producing bacterium.</title>
        <authorList>
            <person name="Zhang Y."/>
        </authorList>
    </citation>
    <scope>NUCLEOTIDE SEQUENCE</scope>
    <source>
        <strain evidence="8">Z-P2</strain>
    </source>
</reference>
<keyword evidence="1 5" id="KW-0597">Phosphoprotein</keyword>
<evidence type="ECO:0000256" key="1">
    <source>
        <dbReference type="ARBA" id="ARBA00022553"/>
    </source>
</evidence>
<protein>
    <submittedName>
        <fullName evidence="8">Response regulator transcription factor</fullName>
    </submittedName>
</protein>
<dbReference type="InterPro" id="IPR001789">
    <property type="entry name" value="Sig_transdc_resp-reg_receiver"/>
</dbReference>
<accession>A0AA50K9V4</accession>
<dbReference type="InterPro" id="IPR000792">
    <property type="entry name" value="Tscrpt_reg_LuxR_C"/>
</dbReference>
<dbReference type="KEGG" id="sog:RA178_12355"/>
<dbReference type="PANTHER" id="PTHR43214">
    <property type="entry name" value="TWO-COMPONENT RESPONSE REGULATOR"/>
    <property type="match status" value="1"/>
</dbReference>
<dbReference type="PRINTS" id="PR00038">
    <property type="entry name" value="HTHLUXR"/>
</dbReference>
<dbReference type="RefSeq" id="WP_306682038.1">
    <property type="nucleotide sequence ID" value="NZ_CP132914.1"/>
</dbReference>
<sequence>MKKKILIVDDHPVVILALKIILEQDGFEVIAETNNGVDALKIIKELSPDAVVLDIGIPKLDGLEVIERSRKLVSCPPILVLTAQPSDYFVSRCIQAGASGFVSKQKDMTEVTNALRTILSGRPYFPLLDRINVKSYSNIDEVERIKKLSTREMAVLQQLAMGFTNNEISERMILSNKTVSTYKTRLLEKLNAKTLVDIIEIAKRHNLI</sequence>
<dbReference type="SUPFAM" id="SSF46894">
    <property type="entry name" value="C-terminal effector domain of the bipartite response regulators"/>
    <property type="match status" value="1"/>
</dbReference>
<gene>
    <name evidence="8" type="ORF">RA178_12355</name>
</gene>
<evidence type="ECO:0000259" key="7">
    <source>
        <dbReference type="PROSITE" id="PS50110"/>
    </source>
</evidence>
<dbReference type="InterPro" id="IPR016032">
    <property type="entry name" value="Sig_transdc_resp-reg_C-effctor"/>
</dbReference>
<evidence type="ECO:0000256" key="3">
    <source>
        <dbReference type="ARBA" id="ARBA00023125"/>
    </source>
</evidence>
<dbReference type="InterPro" id="IPR058245">
    <property type="entry name" value="NreC/VraR/RcsB-like_REC"/>
</dbReference>
<dbReference type="PROSITE" id="PS50110">
    <property type="entry name" value="RESPONSE_REGULATORY"/>
    <property type="match status" value="1"/>
</dbReference>
<organism evidence="8">
    <name type="scientific">Shewanella oncorhynchi</name>
    <dbReference type="NCBI Taxonomy" id="2726434"/>
    <lineage>
        <taxon>Bacteria</taxon>
        <taxon>Pseudomonadati</taxon>
        <taxon>Pseudomonadota</taxon>
        <taxon>Gammaproteobacteria</taxon>
        <taxon>Alteromonadales</taxon>
        <taxon>Shewanellaceae</taxon>
        <taxon>Shewanella</taxon>
    </lineage>
</organism>
<dbReference type="Gene3D" id="3.40.50.2300">
    <property type="match status" value="1"/>
</dbReference>
<dbReference type="EMBL" id="CP132914">
    <property type="protein sequence ID" value="WMB71234.1"/>
    <property type="molecule type" value="Genomic_DNA"/>
</dbReference>
<evidence type="ECO:0000256" key="5">
    <source>
        <dbReference type="PROSITE-ProRule" id="PRU00169"/>
    </source>
</evidence>
<dbReference type="SMART" id="SM00421">
    <property type="entry name" value="HTH_LUXR"/>
    <property type="match status" value="1"/>
</dbReference>
<dbReference type="InterPro" id="IPR036388">
    <property type="entry name" value="WH-like_DNA-bd_sf"/>
</dbReference>
<dbReference type="CDD" id="cd17535">
    <property type="entry name" value="REC_NarL-like"/>
    <property type="match status" value="1"/>
</dbReference>
<dbReference type="Pfam" id="PF00196">
    <property type="entry name" value="GerE"/>
    <property type="match status" value="1"/>
</dbReference>
<dbReference type="Proteomes" id="UP001236800">
    <property type="component" value="Chromosome"/>
</dbReference>
<feature type="domain" description="Response regulatory" evidence="7">
    <location>
        <begin position="4"/>
        <end position="119"/>
    </location>
</feature>
<evidence type="ECO:0000313" key="8">
    <source>
        <dbReference type="EMBL" id="WMB71234.1"/>
    </source>
</evidence>
<dbReference type="CDD" id="cd06170">
    <property type="entry name" value="LuxR_C_like"/>
    <property type="match status" value="1"/>
</dbReference>
<keyword evidence="3" id="KW-0238">DNA-binding</keyword>
<dbReference type="GO" id="GO:0000160">
    <property type="term" value="P:phosphorelay signal transduction system"/>
    <property type="evidence" value="ECO:0007669"/>
    <property type="project" value="InterPro"/>
</dbReference>
<dbReference type="PROSITE" id="PS00622">
    <property type="entry name" value="HTH_LUXR_1"/>
    <property type="match status" value="1"/>
</dbReference>
<dbReference type="Gene3D" id="1.10.10.10">
    <property type="entry name" value="Winged helix-like DNA-binding domain superfamily/Winged helix DNA-binding domain"/>
    <property type="match status" value="1"/>
</dbReference>
<evidence type="ECO:0000259" key="6">
    <source>
        <dbReference type="PROSITE" id="PS50043"/>
    </source>
</evidence>
<dbReference type="InterPro" id="IPR039420">
    <property type="entry name" value="WalR-like"/>
</dbReference>
<keyword evidence="2" id="KW-0805">Transcription regulation</keyword>
<dbReference type="InterPro" id="IPR011006">
    <property type="entry name" value="CheY-like_superfamily"/>
</dbReference>
<dbReference type="GO" id="GO:0003677">
    <property type="term" value="F:DNA binding"/>
    <property type="evidence" value="ECO:0007669"/>
    <property type="project" value="UniProtKB-KW"/>
</dbReference>
<dbReference type="SUPFAM" id="SSF52172">
    <property type="entry name" value="CheY-like"/>
    <property type="match status" value="1"/>
</dbReference>
<evidence type="ECO:0000256" key="2">
    <source>
        <dbReference type="ARBA" id="ARBA00023015"/>
    </source>
</evidence>
<feature type="domain" description="HTH luxR-type" evidence="6">
    <location>
        <begin position="141"/>
        <end position="206"/>
    </location>
</feature>
<name>A0AA50K9V4_9GAMM</name>
<dbReference type="SMART" id="SM00448">
    <property type="entry name" value="REC"/>
    <property type="match status" value="1"/>
</dbReference>
<dbReference type="GO" id="GO:0006355">
    <property type="term" value="P:regulation of DNA-templated transcription"/>
    <property type="evidence" value="ECO:0007669"/>
    <property type="project" value="InterPro"/>
</dbReference>
<keyword evidence="4" id="KW-0804">Transcription</keyword>
<dbReference type="AlphaFoldDB" id="A0AA50K9V4"/>
<dbReference type="Pfam" id="PF00072">
    <property type="entry name" value="Response_reg"/>
    <property type="match status" value="1"/>
</dbReference>
<dbReference type="GeneID" id="301339988"/>
<dbReference type="PROSITE" id="PS50043">
    <property type="entry name" value="HTH_LUXR_2"/>
    <property type="match status" value="1"/>
</dbReference>